<dbReference type="Gene3D" id="3.40.50.12780">
    <property type="entry name" value="N-terminal domain of ligase-like"/>
    <property type="match status" value="1"/>
</dbReference>
<organism evidence="2 3">
    <name type="scientific">Helicobacter ibis</name>
    <dbReference type="NCBI Taxonomy" id="2962633"/>
    <lineage>
        <taxon>Bacteria</taxon>
        <taxon>Pseudomonadati</taxon>
        <taxon>Campylobacterota</taxon>
        <taxon>Epsilonproteobacteria</taxon>
        <taxon>Campylobacterales</taxon>
        <taxon>Helicobacteraceae</taxon>
        <taxon>Helicobacter</taxon>
    </lineage>
</organism>
<dbReference type="InterPro" id="IPR007534">
    <property type="entry name" value="LuxE"/>
</dbReference>
<feature type="domain" description="Acyl-protein synthetase LuxE" evidence="1">
    <location>
        <begin position="5"/>
        <end position="344"/>
    </location>
</feature>
<accession>A0ABT4VFL5</accession>
<proteinExistence type="predicted"/>
<dbReference type="InterPro" id="IPR042099">
    <property type="entry name" value="ANL_N_sf"/>
</dbReference>
<keyword evidence="3" id="KW-1185">Reference proteome</keyword>
<evidence type="ECO:0000259" key="1">
    <source>
        <dbReference type="Pfam" id="PF04443"/>
    </source>
</evidence>
<dbReference type="EMBL" id="JAQHXR010000002">
    <property type="protein sequence ID" value="MDA3968890.1"/>
    <property type="molecule type" value="Genomic_DNA"/>
</dbReference>
<dbReference type="Proteomes" id="UP001210261">
    <property type="component" value="Unassembled WGS sequence"/>
</dbReference>
<dbReference type="Pfam" id="PF04443">
    <property type="entry name" value="LuxE"/>
    <property type="match status" value="1"/>
</dbReference>
<evidence type="ECO:0000313" key="3">
    <source>
        <dbReference type="Proteomes" id="UP001210261"/>
    </source>
</evidence>
<protein>
    <submittedName>
        <fullName evidence="2">Acyl-protein synthetase</fullName>
    </submittedName>
</protein>
<comment type="caution">
    <text evidence="2">The sequence shown here is derived from an EMBL/GenBank/DDBJ whole genome shotgun (WGS) entry which is preliminary data.</text>
</comment>
<evidence type="ECO:0000313" key="2">
    <source>
        <dbReference type="EMBL" id="MDA3968890.1"/>
    </source>
</evidence>
<reference evidence="2 3" key="1">
    <citation type="submission" date="2023-01" db="EMBL/GenBank/DDBJ databases">
        <title>Description of Helicobacter ibis sp. nov. isolated from faecal droppings of black-faced ibis (Theristicus melanopis).</title>
        <authorList>
            <person name="Lopez-Cantillo M."/>
            <person name="Vidal-Veuthey B."/>
            <person name="Mella A."/>
            <person name="De La Haba R."/>
            <person name="Collado L."/>
        </authorList>
    </citation>
    <scope>NUCLEOTIDE SEQUENCE [LARGE SCALE GENOMIC DNA]</scope>
    <source>
        <strain evidence="2 3">A82</strain>
    </source>
</reference>
<sequence>MIEEILKLDPFLPNKDKESFREYICALTQYHYKNCKEYKAILDALQYSFDNNYLNTPFLPIRLFKELSLKSTQNETKTLTSSGTSGKASQIFLDKENAKNQQNALIKTISNALHIKRSPMLIIDCKSTTSNKEKFNARAAGIFGFSIFGNDILYALDENNKPKLDEILCFLDKHKDKHILVFGFTFIIYLHFYKELKNANINLENSTLIHGGGWKKLESLNIQKDSFKEMLKERFSITKVIDYYGMAESAGSIFIECPCGYFHTSTYNDIIIRDENFNISPYNKEGFMQIISILPKSYPGHSILSEDMGIIYGEDDCPCGRYGKYFKLTRRMENSEIRGCSDTYELKNTKQ</sequence>
<gene>
    <name evidence="2" type="ORF">PF021_04280</name>
</gene>
<dbReference type="RefSeq" id="WP_271021183.1">
    <property type="nucleotide sequence ID" value="NZ_JAQHXR010000002.1"/>
</dbReference>
<name>A0ABT4VFL5_9HELI</name>